<evidence type="ECO:0000313" key="10">
    <source>
        <dbReference type="EMBL" id="GBP38192.1"/>
    </source>
</evidence>
<dbReference type="PROSITE" id="PS50888">
    <property type="entry name" value="BHLH"/>
    <property type="match status" value="1"/>
</dbReference>
<feature type="domain" description="PAS" evidence="8">
    <location>
        <begin position="324"/>
        <end position="363"/>
    </location>
</feature>
<feature type="domain" description="BHLH" evidence="9">
    <location>
        <begin position="246"/>
        <end position="299"/>
    </location>
</feature>
<evidence type="ECO:0000259" key="8">
    <source>
        <dbReference type="PROSITE" id="PS50112"/>
    </source>
</evidence>
<evidence type="ECO:0000256" key="7">
    <source>
        <dbReference type="SAM" id="MobiDB-lite"/>
    </source>
</evidence>
<dbReference type="Gene3D" id="4.10.280.10">
    <property type="entry name" value="Helix-loop-helix DNA-binding domain"/>
    <property type="match status" value="1"/>
</dbReference>
<dbReference type="EMBL" id="BGZK01000345">
    <property type="protein sequence ID" value="GBP38192.1"/>
    <property type="molecule type" value="Genomic_DNA"/>
</dbReference>
<evidence type="ECO:0000256" key="5">
    <source>
        <dbReference type="ARBA" id="ARBA00023163"/>
    </source>
</evidence>
<dbReference type="Gene3D" id="3.30.450.20">
    <property type="entry name" value="PAS domain"/>
    <property type="match status" value="1"/>
</dbReference>
<evidence type="ECO:0000259" key="9">
    <source>
        <dbReference type="PROSITE" id="PS50888"/>
    </source>
</evidence>
<feature type="region of interest" description="Disordered" evidence="7">
    <location>
        <begin position="232"/>
        <end position="259"/>
    </location>
</feature>
<keyword evidence="3" id="KW-0805">Transcription regulation</keyword>
<dbReference type="PROSITE" id="PS50112">
    <property type="entry name" value="PAS"/>
    <property type="match status" value="1"/>
</dbReference>
<dbReference type="InterPro" id="IPR013767">
    <property type="entry name" value="PAS_fold"/>
</dbReference>
<evidence type="ECO:0000313" key="11">
    <source>
        <dbReference type="Proteomes" id="UP000299102"/>
    </source>
</evidence>
<dbReference type="CDD" id="cd00130">
    <property type="entry name" value="PAS"/>
    <property type="match status" value="1"/>
</dbReference>
<dbReference type="InterPro" id="IPR036638">
    <property type="entry name" value="HLH_DNA-bd_sf"/>
</dbReference>
<evidence type="ECO:0000256" key="6">
    <source>
        <dbReference type="ARBA" id="ARBA00023242"/>
    </source>
</evidence>
<dbReference type="OrthoDB" id="6021714at2759"/>
<dbReference type="Pfam" id="PF00989">
    <property type="entry name" value="PAS"/>
    <property type="match status" value="1"/>
</dbReference>
<dbReference type="GO" id="GO:0005634">
    <property type="term" value="C:nucleus"/>
    <property type="evidence" value="ECO:0007669"/>
    <property type="project" value="UniProtKB-SubCell"/>
</dbReference>
<comment type="caution">
    <text evidence="10">The sequence shown here is derived from an EMBL/GenBank/DDBJ whole genome shotgun (WGS) entry which is preliminary data.</text>
</comment>
<dbReference type="FunFam" id="4.10.280.10:FF:000007">
    <property type="entry name" value="single-minded homolog 1 isoform X1"/>
    <property type="match status" value="1"/>
</dbReference>
<keyword evidence="6" id="KW-0539">Nucleus</keyword>
<dbReference type="GO" id="GO:0046983">
    <property type="term" value="F:protein dimerization activity"/>
    <property type="evidence" value="ECO:0007669"/>
    <property type="project" value="InterPro"/>
</dbReference>
<evidence type="ECO:0000256" key="1">
    <source>
        <dbReference type="ARBA" id="ARBA00004123"/>
    </source>
</evidence>
<dbReference type="STRING" id="151549.A0A4C1VIH0"/>
<evidence type="ECO:0000256" key="4">
    <source>
        <dbReference type="ARBA" id="ARBA00023125"/>
    </source>
</evidence>
<dbReference type="GO" id="GO:0045165">
    <property type="term" value="P:cell fate commitment"/>
    <property type="evidence" value="ECO:0007669"/>
    <property type="project" value="UniProtKB-ARBA"/>
</dbReference>
<name>A0A4C1VIH0_EUMVA</name>
<dbReference type="GO" id="GO:0000977">
    <property type="term" value="F:RNA polymerase II transcription regulatory region sequence-specific DNA binding"/>
    <property type="evidence" value="ECO:0007669"/>
    <property type="project" value="TreeGrafter"/>
</dbReference>
<keyword evidence="11" id="KW-1185">Reference proteome</keyword>
<gene>
    <name evidence="10" type="primary">sim</name>
    <name evidence="10" type="ORF">EVAR_18071_1</name>
</gene>
<reference evidence="10 11" key="1">
    <citation type="journal article" date="2019" name="Commun. Biol.">
        <title>The bagworm genome reveals a unique fibroin gene that provides high tensile strength.</title>
        <authorList>
            <person name="Kono N."/>
            <person name="Nakamura H."/>
            <person name="Ohtoshi R."/>
            <person name="Tomita M."/>
            <person name="Numata K."/>
            <person name="Arakawa K."/>
        </authorList>
    </citation>
    <scope>NUCLEOTIDE SEQUENCE [LARGE SCALE GENOMIC DNA]</scope>
</reference>
<dbReference type="InterPro" id="IPR000014">
    <property type="entry name" value="PAS"/>
</dbReference>
<keyword evidence="2" id="KW-0677">Repeat</keyword>
<dbReference type="AlphaFoldDB" id="A0A4C1VIH0"/>
<feature type="compositionally biased region" description="Basic and acidic residues" evidence="7">
    <location>
        <begin position="247"/>
        <end position="259"/>
    </location>
</feature>
<sequence length="406" mass="44785">MRSVCVIQRPETKAAEVSHLRPGSGVVTLPPFNLLYDFSPAPRTHEMTPICKWRRSSLRVEINHVSIMACLVIGVDEVYRVSILSSKHGASSDRRLLKAIGSDAVTKAGTDGLRFFSEYGHERFNQTQFKNSSIDSRTLASNPVSTFLTENYAINHHVLRELSARLTARAVKFEIGTTPLVMSHNRIGPSKVYRLQIKRVASPHRTSSPESGAPPRCGRGFGAYLFCCGTRRDSSERSRPSGAAAVMKEKSKNAARSRREKENAEFLELAKLLPLPAAITSQLDKASVIRLTTSYLKMRQVFPDGLGDAWGAAPPPPAPRELGIRELGSHLLQTLDGFIFVVAPDGKIMYISETASVHLGLSQVVTLLDDGLCQAAHERNKISQLLNGTSARDRFYLPDYCQLTRS</sequence>
<protein>
    <submittedName>
        <fullName evidence="10">Protein single-minded</fullName>
    </submittedName>
</protein>
<dbReference type="Pfam" id="PF23171">
    <property type="entry name" value="bHLH_HIF1A"/>
    <property type="match status" value="1"/>
</dbReference>
<accession>A0A4C1VIH0</accession>
<dbReference type="PANTHER" id="PTHR23043:SF36">
    <property type="entry name" value="PROTEIN SINGLE-MINDED"/>
    <property type="match status" value="1"/>
</dbReference>
<keyword evidence="5" id="KW-0804">Transcription</keyword>
<proteinExistence type="predicted"/>
<dbReference type="InterPro" id="IPR011598">
    <property type="entry name" value="bHLH_dom"/>
</dbReference>
<comment type="subcellular location">
    <subcellularLocation>
        <location evidence="1">Nucleus</location>
    </subcellularLocation>
</comment>
<dbReference type="SMART" id="SM00353">
    <property type="entry name" value="HLH"/>
    <property type="match status" value="1"/>
</dbReference>
<evidence type="ECO:0000256" key="3">
    <source>
        <dbReference type="ARBA" id="ARBA00023015"/>
    </source>
</evidence>
<keyword evidence="4" id="KW-0238">DNA-binding</keyword>
<dbReference type="CDD" id="cd19740">
    <property type="entry name" value="bHLH-PAS_dSIM_like"/>
    <property type="match status" value="1"/>
</dbReference>
<organism evidence="10 11">
    <name type="scientific">Eumeta variegata</name>
    <name type="common">Bagworm moth</name>
    <name type="synonym">Eumeta japonica</name>
    <dbReference type="NCBI Taxonomy" id="151549"/>
    <lineage>
        <taxon>Eukaryota</taxon>
        <taxon>Metazoa</taxon>
        <taxon>Ecdysozoa</taxon>
        <taxon>Arthropoda</taxon>
        <taxon>Hexapoda</taxon>
        <taxon>Insecta</taxon>
        <taxon>Pterygota</taxon>
        <taxon>Neoptera</taxon>
        <taxon>Endopterygota</taxon>
        <taxon>Lepidoptera</taxon>
        <taxon>Glossata</taxon>
        <taxon>Ditrysia</taxon>
        <taxon>Tineoidea</taxon>
        <taxon>Psychidae</taxon>
        <taxon>Oiketicinae</taxon>
        <taxon>Eumeta</taxon>
    </lineage>
</organism>
<dbReference type="SUPFAM" id="SSF47459">
    <property type="entry name" value="HLH, helix-loop-helix DNA-binding domain"/>
    <property type="match status" value="1"/>
</dbReference>
<evidence type="ECO:0000256" key="2">
    <source>
        <dbReference type="ARBA" id="ARBA00022737"/>
    </source>
</evidence>
<dbReference type="PANTHER" id="PTHR23043">
    <property type="entry name" value="HYPOXIA-INDUCIBLE FACTOR 1 ALPHA"/>
    <property type="match status" value="1"/>
</dbReference>
<dbReference type="GO" id="GO:0000981">
    <property type="term" value="F:DNA-binding transcription factor activity, RNA polymerase II-specific"/>
    <property type="evidence" value="ECO:0007669"/>
    <property type="project" value="TreeGrafter"/>
</dbReference>
<dbReference type="GO" id="GO:0045944">
    <property type="term" value="P:positive regulation of transcription by RNA polymerase II"/>
    <property type="evidence" value="ECO:0007669"/>
    <property type="project" value="UniProtKB-ARBA"/>
</dbReference>
<dbReference type="Proteomes" id="UP000299102">
    <property type="component" value="Unassembled WGS sequence"/>
</dbReference>